<reference evidence="4 5" key="1">
    <citation type="submission" date="2013-08" db="EMBL/GenBank/DDBJ databases">
        <authorList>
            <person name="Durkin A.S."/>
            <person name="Haft D.R."/>
            <person name="McCorrison J."/>
            <person name="Torralba M."/>
            <person name="Gillis M."/>
            <person name="Haft D.H."/>
            <person name="Methe B."/>
            <person name="Sutton G."/>
            <person name="Nelson K.E."/>
        </authorList>
    </citation>
    <scope>NUCLEOTIDE SEQUENCE [LARGE SCALE GENOMIC DNA]</scope>
    <source>
        <strain evidence="4 5">F0067</strain>
    </source>
</reference>
<dbReference type="EC" id="3.1.6.-" evidence="4"/>
<comment type="caution">
    <text evidence="4">The sequence shown here is derived from an EMBL/GenBank/DDBJ whole genome shotgun (WGS) entry which is preliminary data.</text>
</comment>
<dbReference type="EMBL" id="AWEY01000023">
    <property type="protein sequence ID" value="ERK39316.1"/>
    <property type="molecule type" value="Genomic_DNA"/>
</dbReference>
<dbReference type="Proteomes" id="UP000016648">
    <property type="component" value="Unassembled WGS sequence"/>
</dbReference>
<comment type="similarity">
    <text evidence="1">Belongs to the sulfatase family.</text>
</comment>
<dbReference type="CDD" id="cd16031">
    <property type="entry name" value="G6S_like"/>
    <property type="match status" value="1"/>
</dbReference>
<dbReference type="PROSITE" id="PS00149">
    <property type="entry name" value="SULFATASE_2"/>
    <property type="match status" value="1"/>
</dbReference>
<feature type="domain" description="N-sulphoglucosamine sulphohydrolase C-terminal" evidence="3">
    <location>
        <begin position="354"/>
        <end position="504"/>
    </location>
</feature>
<dbReference type="PATRIC" id="fig|1115809.3.peg.1314"/>
<dbReference type="RefSeq" id="WP_021589629.1">
    <property type="nucleotide sequence ID" value="NZ_AWEY01000023.1"/>
</dbReference>
<dbReference type="Gene3D" id="3.40.720.10">
    <property type="entry name" value="Alkaline Phosphatase, subunit A"/>
    <property type="match status" value="1"/>
</dbReference>
<dbReference type="InterPro" id="IPR032506">
    <property type="entry name" value="SGSH_C"/>
</dbReference>
<keyword evidence="2 4" id="KW-0378">Hydrolase</keyword>
<dbReference type="InterPro" id="IPR024607">
    <property type="entry name" value="Sulfatase_CS"/>
</dbReference>
<organism evidence="4 5">
    <name type="scientific">Segatella baroniae F0067</name>
    <dbReference type="NCBI Taxonomy" id="1115809"/>
    <lineage>
        <taxon>Bacteria</taxon>
        <taxon>Pseudomonadati</taxon>
        <taxon>Bacteroidota</taxon>
        <taxon>Bacteroidia</taxon>
        <taxon>Bacteroidales</taxon>
        <taxon>Prevotellaceae</taxon>
        <taxon>Segatella</taxon>
    </lineage>
</organism>
<evidence type="ECO:0000313" key="5">
    <source>
        <dbReference type="Proteomes" id="UP000016648"/>
    </source>
</evidence>
<evidence type="ECO:0000259" key="3">
    <source>
        <dbReference type="Pfam" id="PF16347"/>
    </source>
</evidence>
<evidence type="ECO:0000256" key="1">
    <source>
        <dbReference type="ARBA" id="ARBA00008779"/>
    </source>
</evidence>
<name>U2P578_9BACT</name>
<dbReference type="PROSITE" id="PS00523">
    <property type="entry name" value="SULFATASE_1"/>
    <property type="match status" value="1"/>
</dbReference>
<dbReference type="SUPFAM" id="SSF53649">
    <property type="entry name" value="Alkaline phosphatase-like"/>
    <property type="match status" value="1"/>
</dbReference>
<accession>U2P578</accession>
<sequence length="516" mass="60054">MQEKLLYCLTGTVALGAFVPAQAQQRPMNIVYIMSDDHSFQTISAYDNRFIQTPNIDWIANHGVKFSESFVANSLSGPSRACMLTGKHSHANGFTDNSKTFDGGQQTFPKLLQKEGYQTAMIGKWHLTSLPTGFDYWDILIGQGDYYNPDFVCNGRQLRRPGYVTNIIADLAIDWMDNRRDPNKPFCLLMHNKAPHRVWSPDTCDLDLYNDKVYPLPANFYDDYQGRRAAAKQEMSIIKDMDLVYDNKMADHENEIHSNKELEAMGRANYERMSPSQRAQWDRHYDPIIKQFKAAGLSGKALAEWKYQRYMHDYMRVIHSVDRNVGRVIDYLRRKGLLDNTLIVYTSDQGFYMGEHGWFDKRFMYEESFRTPLLMYLPGGKQGTVSEMVQNIDYAPTFLQLAGVEVPKDIQGRSLLPLLQGKKPKDWRRSLYYHYYEYPAEHSVCRHYGIRTGRYSLIHFYNDIDAWELYDLKNDPSQMHNIYGKPGTAKLTERLKRELQQLQVQYDDPIRKKSGN</sequence>
<dbReference type="GO" id="GO:0016787">
    <property type="term" value="F:hydrolase activity"/>
    <property type="evidence" value="ECO:0007669"/>
    <property type="project" value="UniProtKB-KW"/>
</dbReference>
<proteinExistence type="inferred from homology"/>
<gene>
    <name evidence="4" type="ORF">HMPREF9135_1754</name>
</gene>
<dbReference type="Pfam" id="PF16347">
    <property type="entry name" value="SGSH_C"/>
    <property type="match status" value="1"/>
</dbReference>
<evidence type="ECO:0000313" key="4">
    <source>
        <dbReference type="EMBL" id="ERK39316.1"/>
    </source>
</evidence>
<protein>
    <submittedName>
        <fullName evidence="4">Arylsulfatase</fullName>
        <ecNumber evidence="4">3.1.6.-</ecNumber>
    </submittedName>
</protein>
<dbReference type="AlphaFoldDB" id="U2P578"/>
<dbReference type="PANTHER" id="PTHR43108">
    <property type="entry name" value="N-ACETYLGLUCOSAMINE-6-SULFATASE FAMILY MEMBER"/>
    <property type="match status" value="1"/>
</dbReference>
<keyword evidence="5" id="KW-1185">Reference proteome</keyword>
<evidence type="ECO:0000256" key="2">
    <source>
        <dbReference type="ARBA" id="ARBA00022801"/>
    </source>
</evidence>
<dbReference type="InterPro" id="IPR017850">
    <property type="entry name" value="Alkaline_phosphatase_core_sf"/>
</dbReference>
<dbReference type="PANTHER" id="PTHR43108:SF6">
    <property type="entry name" value="N-SULPHOGLUCOSAMINE SULPHOHYDROLASE"/>
    <property type="match status" value="1"/>
</dbReference>